<keyword evidence="2" id="KW-1185">Reference proteome</keyword>
<comment type="caution">
    <text evidence="1">The sequence shown here is derived from an EMBL/GenBank/DDBJ whole genome shotgun (WGS) entry which is preliminary data.</text>
</comment>
<protein>
    <submittedName>
        <fullName evidence="1">Uncharacterized protein</fullName>
    </submittedName>
</protein>
<dbReference type="EMBL" id="JABSTR010000002">
    <property type="protein sequence ID" value="KAH9364671.1"/>
    <property type="molecule type" value="Genomic_DNA"/>
</dbReference>
<evidence type="ECO:0000313" key="2">
    <source>
        <dbReference type="Proteomes" id="UP000821853"/>
    </source>
</evidence>
<accession>A0A9J6FPF6</accession>
<dbReference type="OrthoDB" id="6494491at2759"/>
<organism evidence="1 2">
    <name type="scientific">Haemaphysalis longicornis</name>
    <name type="common">Bush tick</name>
    <dbReference type="NCBI Taxonomy" id="44386"/>
    <lineage>
        <taxon>Eukaryota</taxon>
        <taxon>Metazoa</taxon>
        <taxon>Ecdysozoa</taxon>
        <taxon>Arthropoda</taxon>
        <taxon>Chelicerata</taxon>
        <taxon>Arachnida</taxon>
        <taxon>Acari</taxon>
        <taxon>Parasitiformes</taxon>
        <taxon>Ixodida</taxon>
        <taxon>Ixodoidea</taxon>
        <taxon>Ixodidae</taxon>
        <taxon>Haemaphysalinae</taxon>
        <taxon>Haemaphysalis</taxon>
    </lineage>
</organism>
<dbReference type="VEuPathDB" id="VectorBase:HLOH_056592"/>
<dbReference type="Proteomes" id="UP000821853">
    <property type="component" value="Chromosome 10"/>
</dbReference>
<gene>
    <name evidence="1" type="ORF">HPB48_016474</name>
</gene>
<proteinExistence type="predicted"/>
<sequence length="116" mass="13402">MVLNNHPHLVHCCKYGIEADLKMIHVLYEPHAFPCWRNAYAAHTFERWRHQSRNDPLFPAVEINEINVRDYDNALGQMSRSVLFGTSDFVGRDVPILSTAELISRKDRGEDLTHVS</sequence>
<name>A0A9J6FPF6_HAELO</name>
<dbReference type="AlphaFoldDB" id="A0A9J6FPF6"/>
<evidence type="ECO:0000313" key="1">
    <source>
        <dbReference type="EMBL" id="KAH9364671.1"/>
    </source>
</evidence>
<reference evidence="1 2" key="1">
    <citation type="journal article" date="2020" name="Cell">
        <title>Large-Scale Comparative Analyses of Tick Genomes Elucidate Their Genetic Diversity and Vector Capacities.</title>
        <authorList>
            <consortium name="Tick Genome and Microbiome Consortium (TIGMIC)"/>
            <person name="Jia N."/>
            <person name="Wang J."/>
            <person name="Shi W."/>
            <person name="Du L."/>
            <person name="Sun Y."/>
            <person name="Zhan W."/>
            <person name="Jiang J.F."/>
            <person name="Wang Q."/>
            <person name="Zhang B."/>
            <person name="Ji P."/>
            <person name="Bell-Sakyi L."/>
            <person name="Cui X.M."/>
            <person name="Yuan T.T."/>
            <person name="Jiang B.G."/>
            <person name="Yang W.F."/>
            <person name="Lam T.T."/>
            <person name="Chang Q.C."/>
            <person name="Ding S.J."/>
            <person name="Wang X.J."/>
            <person name="Zhu J.G."/>
            <person name="Ruan X.D."/>
            <person name="Zhao L."/>
            <person name="Wei J.T."/>
            <person name="Ye R.Z."/>
            <person name="Que T.C."/>
            <person name="Du C.H."/>
            <person name="Zhou Y.H."/>
            <person name="Cheng J.X."/>
            <person name="Dai P.F."/>
            <person name="Guo W.B."/>
            <person name="Han X.H."/>
            <person name="Huang E.J."/>
            <person name="Li L.F."/>
            <person name="Wei W."/>
            <person name="Gao Y.C."/>
            <person name="Liu J.Z."/>
            <person name="Shao H.Z."/>
            <person name="Wang X."/>
            <person name="Wang C.C."/>
            <person name="Yang T.C."/>
            <person name="Huo Q.B."/>
            <person name="Li W."/>
            <person name="Chen H.Y."/>
            <person name="Chen S.E."/>
            <person name="Zhou L.G."/>
            <person name="Ni X.B."/>
            <person name="Tian J.H."/>
            <person name="Sheng Y."/>
            <person name="Liu T."/>
            <person name="Pan Y.S."/>
            <person name="Xia L.Y."/>
            <person name="Li J."/>
            <person name="Zhao F."/>
            <person name="Cao W.C."/>
        </authorList>
    </citation>
    <scope>NUCLEOTIDE SEQUENCE [LARGE SCALE GENOMIC DNA]</scope>
    <source>
        <strain evidence="1">HaeL-2018</strain>
    </source>
</reference>